<keyword evidence="7" id="KW-1185">Reference proteome</keyword>
<feature type="domain" description="HTH tetR-type" evidence="5">
    <location>
        <begin position="6"/>
        <end position="67"/>
    </location>
</feature>
<sequence>MSNAVNHTSQKLIDACEHVLREVGSLDEVTVRRIAGEADVNVSAISYYFGSQEKLIIAVAQRVYRQLNVERLTLLHNATARRAPDPPDLEEVIAALVGPSVRWSLDPRSRYPVLRHLTDMAKRSRDPDLYRSIVEDVEHHRAFFPYLRRISPWLDDAGIGWRISCALGIRSQVIRHRLRTGILTGNAIDLTDAEIVIAHMVEVITPMFRQGLPRTTDAISNAV</sequence>
<dbReference type="AlphaFoldDB" id="A0A931BQV4"/>
<keyword evidence="2 4" id="KW-0238">DNA-binding</keyword>
<keyword evidence="3" id="KW-0804">Transcription</keyword>
<proteinExistence type="predicted"/>
<evidence type="ECO:0000256" key="3">
    <source>
        <dbReference type="ARBA" id="ARBA00023163"/>
    </source>
</evidence>
<comment type="caution">
    <text evidence="6">The sequence shown here is derived from an EMBL/GenBank/DDBJ whole genome shotgun (WGS) entry which is preliminary data.</text>
</comment>
<dbReference type="EMBL" id="JADQDO010000011">
    <property type="protein sequence ID" value="MBF9235256.1"/>
    <property type="molecule type" value="Genomic_DNA"/>
</dbReference>
<dbReference type="GO" id="GO:0000976">
    <property type="term" value="F:transcription cis-regulatory region binding"/>
    <property type="evidence" value="ECO:0007669"/>
    <property type="project" value="TreeGrafter"/>
</dbReference>
<reference evidence="6" key="1">
    <citation type="submission" date="2020-11" db="EMBL/GenBank/DDBJ databases">
        <authorList>
            <person name="Kim M.K."/>
        </authorList>
    </citation>
    <scope>NUCLEOTIDE SEQUENCE</scope>
    <source>
        <strain evidence="6">BT350</strain>
    </source>
</reference>
<dbReference type="PANTHER" id="PTHR30055">
    <property type="entry name" value="HTH-TYPE TRANSCRIPTIONAL REGULATOR RUTR"/>
    <property type="match status" value="1"/>
</dbReference>
<protein>
    <submittedName>
        <fullName evidence="6">TetR family transcriptional regulator</fullName>
    </submittedName>
</protein>
<evidence type="ECO:0000259" key="5">
    <source>
        <dbReference type="PROSITE" id="PS50977"/>
    </source>
</evidence>
<dbReference type="Gene3D" id="1.10.357.10">
    <property type="entry name" value="Tetracycline Repressor, domain 2"/>
    <property type="match status" value="1"/>
</dbReference>
<dbReference type="InterPro" id="IPR036271">
    <property type="entry name" value="Tet_transcr_reg_TetR-rel_C_sf"/>
</dbReference>
<dbReference type="InterPro" id="IPR009057">
    <property type="entry name" value="Homeodomain-like_sf"/>
</dbReference>
<dbReference type="Pfam" id="PF00440">
    <property type="entry name" value="TetR_N"/>
    <property type="match status" value="1"/>
</dbReference>
<dbReference type="InterPro" id="IPR001647">
    <property type="entry name" value="HTH_TetR"/>
</dbReference>
<gene>
    <name evidence="6" type="ORF">I2H38_17930</name>
</gene>
<evidence type="ECO:0000313" key="7">
    <source>
        <dbReference type="Proteomes" id="UP000599312"/>
    </source>
</evidence>
<evidence type="ECO:0000256" key="1">
    <source>
        <dbReference type="ARBA" id="ARBA00023015"/>
    </source>
</evidence>
<evidence type="ECO:0000313" key="6">
    <source>
        <dbReference type="EMBL" id="MBF9235256.1"/>
    </source>
</evidence>
<dbReference type="RefSeq" id="WP_196273250.1">
    <property type="nucleotide sequence ID" value="NZ_JADQDO010000011.1"/>
</dbReference>
<accession>A0A931BQV4</accession>
<dbReference type="PROSITE" id="PS50977">
    <property type="entry name" value="HTH_TETR_2"/>
    <property type="match status" value="1"/>
</dbReference>
<name>A0A931BQV4_9HYPH</name>
<keyword evidence="1" id="KW-0805">Transcription regulation</keyword>
<evidence type="ECO:0000256" key="4">
    <source>
        <dbReference type="PROSITE-ProRule" id="PRU00335"/>
    </source>
</evidence>
<dbReference type="Proteomes" id="UP000599312">
    <property type="component" value="Unassembled WGS sequence"/>
</dbReference>
<evidence type="ECO:0000256" key="2">
    <source>
        <dbReference type="ARBA" id="ARBA00023125"/>
    </source>
</evidence>
<dbReference type="PANTHER" id="PTHR30055:SF234">
    <property type="entry name" value="HTH-TYPE TRANSCRIPTIONAL REGULATOR BETI"/>
    <property type="match status" value="1"/>
</dbReference>
<dbReference type="SUPFAM" id="SSF46689">
    <property type="entry name" value="Homeodomain-like"/>
    <property type="match status" value="1"/>
</dbReference>
<dbReference type="SUPFAM" id="SSF48498">
    <property type="entry name" value="Tetracyclin repressor-like, C-terminal domain"/>
    <property type="match status" value="1"/>
</dbReference>
<dbReference type="GO" id="GO:0003700">
    <property type="term" value="F:DNA-binding transcription factor activity"/>
    <property type="evidence" value="ECO:0007669"/>
    <property type="project" value="TreeGrafter"/>
</dbReference>
<dbReference type="InterPro" id="IPR050109">
    <property type="entry name" value="HTH-type_TetR-like_transc_reg"/>
</dbReference>
<organism evidence="6 7">
    <name type="scientific">Microvirga alba</name>
    <dbReference type="NCBI Taxonomy" id="2791025"/>
    <lineage>
        <taxon>Bacteria</taxon>
        <taxon>Pseudomonadati</taxon>
        <taxon>Pseudomonadota</taxon>
        <taxon>Alphaproteobacteria</taxon>
        <taxon>Hyphomicrobiales</taxon>
        <taxon>Methylobacteriaceae</taxon>
        <taxon>Microvirga</taxon>
    </lineage>
</organism>
<feature type="DNA-binding region" description="H-T-H motif" evidence="4">
    <location>
        <begin position="30"/>
        <end position="49"/>
    </location>
</feature>